<keyword evidence="1" id="KW-0175">Coiled coil</keyword>
<feature type="compositionally biased region" description="Acidic residues" evidence="2">
    <location>
        <begin position="323"/>
        <end position="336"/>
    </location>
</feature>
<proteinExistence type="predicted"/>
<feature type="compositionally biased region" description="Polar residues" evidence="2">
    <location>
        <begin position="100"/>
        <end position="119"/>
    </location>
</feature>
<reference evidence="3 4" key="1">
    <citation type="submission" date="2016-07" db="EMBL/GenBank/DDBJ databases">
        <title>Pervasive Adenine N6-methylation of Active Genes in Fungi.</title>
        <authorList>
            <consortium name="DOE Joint Genome Institute"/>
            <person name="Mondo S.J."/>
            <person name="Dannebaum R.O."/>
            <person name="Kuo R.C."/>
            <person name="Labutti K."/>
            <person name="Haridas S."/>
            <person name="Kuo A."/>
            <person name="Salamov A."/>
            <person name="Ahrendt S.R."/>
            <person name="Lipzen A."/>
            <person name="Sullivan W."/>
            <person name="Andreopoulos W.B."/>
            <person name="Clum A."/>
            <person name="Lindquist E."/>
            <person name="Daum C."/>
            <person name="Ramamoorthy G.K."/>
            <person name="Gryganskyi A."/>
            <person name="Culley D."/>
            <person name="Magnuson J.K."/>
            <person name="James T.Y."/>
            <person name="O'Malley M.A."/>
            <person name="Stajich J.E."/>
            <person name="Spatafora J.W."/>
            <person name="Visel A."/>
            <person name="Grigoriev I.V."/>
        </authorList>
    </citation>
    <scope>NUCLEOTIDE SEQUENCE [LARGE SCALE GENOMIC DNA]</scope>
    <source>
        <strain evidence="3 4">NRRL 1336</strain>
    </source>
</reference>
<feature type="region of interest" description="Disordered" evidence="2">
    <location>
        <begin position="263"/>
        <end position="336"/>
    </location>
</feature>
<dbReference type="EMBL" id="MCGE01000006">
    <property type="protein sequence ID" value="ORZ20279.1"/>
    <property type="molecule type" value="Genomic_DNA"/>
</dbReference>
<evidence type="ECO:0000313" key="4">
    <source>
        <dbReference type="Proteomes" id="UP000193560"/>
    </source>
</evidence>
<evidence type="ECO:0000313" key="3">
    <source>
        <dbReference type="EMBL" id="ORZ20279.1"/>
    </source>
</evidence>
<protein>
    <submittedName>
        <fullName evidence="3">Uncharacterized protein</fullName>
    </submittedName>
</protein>
<accession>A0A1X2IPS1</accession>
<comment type="caution">
    <text evidence="3">The sequence shown here is derived from an EMBL/GenBank/DDBJ whole genome shotgun (WGS) entry which is preliminary data.</text>
</comment>
<feature type="compositionally biased region" description="Low complexity" evidence="2">
    <location>
        <begin position="286"/>
        <end position="299"/>
    </location>
</feature>
<gene>
    <name evidence="3" type="ORF">BCR42DRAFT_448601</name>
</gene>
<feature type="coiled-coil region" evidence="1">
    <location>
        <begin position="22"/>
        <end position="56"/>
    </location>
</feature>
<feature type="compositionally biased region" description="Basic residues" evidence="2">
    <location>
        <begin position="266"/>
        <end position="281"/>
    </location>
</feature>
<name>A0A1X2IPS1_9FUNG</name>
<feature type="region of interest" description="Disordered" evidence="2">
    <location>
        <begin position="88"/>
        <end position="119"/>
    </location>
</feature>
<dbReference type="AlphaFoldDB" id="A0A1X2IPS1"/>
<organism evidence="3 4">
    <name type="scientific">Absidia repens</name>
    <dbReference type="NCBI Taxonomy" id="90262"/>
    <lineage>
        <taxon>Eukaryota</taxon>
        <taxon>Fungi</taxon>
        <taxon>Fungi incertae sedis</taxon>
        <taxon>Mucoromycota</taxon>
        <taxon>Mucoromycotina</taxon>
        <taxon>Mucoromycetes</taxon>
        <taxon>Mucorales</taxon>
        <taxon>Cunninghamellaceae</taxon>
        <taxon>Absidia</taxon>
    </lineage>
</organism>
<sequence>MTTGSKQNEIPDSFVTKVLKGQQVLQIQLDDIQNRLNELQQQLRPLRDVLDQLRELNTMPMQLQQLLDMQAQVRKLVLLKESLVETTTLSQSPAAPPNESRISLSSGFSNSSRIQTPTTINPDEEEAIIPWPRAHTRGKSIRLTLALLRKRYVMDAIKHHILQYVTFTFDEENIHTEDNTRYSLFIYQRIAEVTSSFCREELQQGRDYKTYDNLPHNIQAQLRKQIELKVMENNIQIGKAEDHWIVNYFIFCYFRNRRAQEWNPTRQKKSKSVQKRRRKSTKNAIPSTSSTEATTHAPSSSPPSPPASVKRARTARLPVVISEDQDDDDYDYDIDN</sequence>
<dbReference type="Proteomes" id="UP000193560">
    <property type="component" value="Unassembled WGS sequence"/>
</dbReference>
<evidence type="ECO:0000256" key="2">
    <source>
        <dbReference type="SAM" id="MobiDB-lite"/>
    </source>
</evidence>
<evidence type="ECO:0000256" key="1">
    <source>
        <dbReference type="SAM" id="Coils"/>
    </source>
</evidence>
<keyword evidence="4" id="KW-1185">Reference proteome</keyword>